<accession>A0A2X4U566</accession>
<dbReference type="EMBL" id="CP065673">
    <property type="protein sequence ID" value="QPS21806.1"/>
    <property type="molecule type" value="Genomic_DNA"/>
</dbReference>
<protein>
    <submittedName>
        <fullName evidence="3">Uncharacterized protein</fullName>
    </submittedName>
</protein>
<evidence type="ECO:0000313" key="2">
    <source>
        <dbReference type="EMBL" id="QPS21806.1"/>
    </source>
</evidence>
<evidence type="ECO:0000313" key="5">
    <source>
        <dbReference type="Proteomes" id="UP000594967"/>
    </source>
</evidence>
<dbReference type="RefSeq" id="WP_063201659.1">
    <property type="nucleotide sequence ID" value="NZ_CAMITG010000003.1"/>
</dbReference>
<dbReference type="Proteomes" id="UP000248897">
    <property type="component" value="Chromosome 1"/>
</dbReference>
<keyword evidence="5" id="KW-1185">Reference proteome</keyword>
<evidence type="ECO:0000313" key="3">
    <source>
        <dbReference type="EMBL" id="SQI34997.1"/>
    </source>
</evidence>
<name>A0A2X4U566_SERPL</name>
<gene>
    <name evidence="2" type="ORF">I6G64_05150</name>
    <name evidence="3" type="ORF">NCTC12961_01769</name>
</gene>
<dbReference type="EMBL" id="LS483469">
    <property type="protein sequence ID" value="SQI34997.1"/>
    <property type="molecule type" value="Genomic_DNA"/>
</dbReference>
<sequence length="108" mass="12398">MNDAGLESKLKENGLTDKEIIFIDKCSGREKTPPVETIRQLYRIFFGMSVLLLLLTGIAVYEFFNSEDFVAFLVAYIIAVVLLFLFTPMWLGVKVFLMVRKHGINYLL</sequence>
<reference evidence="2 5" key="2">
    <citation type="submission" date="2020-12" db="EMBL/GenBank/DDBJ databases">
        <title>FDA dAtabase for Regulatory Grade micrObial Sequences (FDA-ARGOS): Supporting development and validation of Infectious Disease Dx tests.</title>
        <authorList>
            <person name="Sproer C."/>
            <person name="Gronow S."/>
            <person name="Severitt S."/>
            <person name="Schroder I."/>
            <person name="Tallon L."/>
            <person name="Sadzewicz L."/>
            <person name="Zhao X."/>
            <person name="Boylan J."/>
            <person name="Ott S."/>
            <person name="Bowen H."/>
            <person name="Vavikolanu K."/>
            <person name="Mehta A."/>
            <person name="Aluvathingal J."/>
            <person name="Nadendla S."/>
            <person name="Lowell S."/>
            <person name="Myers T."/>
            <person name="Yan Y."/>
            <person name="Sichtig H."/>
        </authorList>
    </citation>
    <scope>NUCLEOTIDE SEQUENCE [LARGE SCALE GENOMIC DNA]</scope>
    <source>
        <strain evidence="2 5">FDAARGOS_907</strain>
    </source>
</reference>
<feature type="transmembrane region" description="Helical" evidence="1">
    <location>
        <begin position="70"/>
        <end position="91"/>
    </location>
</feature>
<keyword evidence="1" id="KW-0472">Membrane</keyword>
<organism evidence="3 4">
    <name type="scientific">Serratia plymuthica</name>
    <dbReference type="NCBI Taxonomy" id="82996"/>
    <lineage>
        <taxon>Bacteria</taxon>
        <taxon>Pseudomonadati</taxon>
        <taxon>Pseudomonadota</taxon>
        <taxon>Gammaproteobacteria</taxon>
        <taxon>Enterobacterales</taxon>
        <taxon>Yersiniaceae</taxon>
        <taxon>Serratia</taxon>
    </lineage>
</organism>
<feature type="transmembrane region" description="Helical" evidence="1">
    <location>
        <begin position="41"/>
        <end position="64"/>
    </location>
</feature>
<evidence type="ECO:0000256" key="1">
    <source>
        <dbReference type="SAM" id="Phobius"/>
    </source>
</evidence>
<dbReference type="Proteomes" id="UP000594967">
    <property type="component" value="Chromosome"/>
</dbReference>
<proteinExistence type="predicted"/>
<keyword evidence="1" id="KW-1133">Transmembrane helix</keyword>
<evidence type="ECO:0000313" key="4">
    <source>
        <dbReference type="Proteomes" id="UP000248897"/>
    </source>
</evidence>
<dbReference type="AlphaFoldDB" id="A0A2X4U566"/>
<reference evidence="3 4" key="1">
    <citation type="submission" date="2018-06" db="EMBL/GenBank/DDBJ databases">
        <authorList>
            <consortium name="Pathogen Informatics"/>
            <person name="Doyle S."/>
        </authorList>
    </citation>
    <scope>NUCLEOTIDE SEQUENCE [LARGE SCALE GENOMIC DNA]</scope>
    <source>
        <strain evidence="3 4">NCTC12961</strain>
    </source>
</reference>
<keyword evidence="1" id="KW-0812">Transmembrane</keyword>